<sequence>MKLVIVESPTKSKTIQRFLPESDYIVKSSFGHVRDLPKSDLGVDVEHDFTPKYVTPRKAQPHVKELKQEFKKSDEVIFATDEDREGESISWHLAKTLGIDPEKAKRIVFHEITKSAIQNALENPRVIDMNLVDAQQARRILDRLVGYKLSPLLWKKVARGLSAGRVQSVTVRLVVDREREIQKFNPEEFWTIEAELQSSRSKGKKFVARLYKIRNEVADKLHLKNQEHSDGILKDLEGANYQIQKIERKETKRNPLPPFTTSTLQQEASRKFGMSSRQTMVIAQYLYERGYITYHRTDSVNLSQQSLDGAKKFIQSKYGESYYYFRVFKTTSKGAQEAHEAIRPTSPNKIPDTLKIEPRQKKIYDLIWKRFVASQMAQAVFDATTVDISAADIYTFRANGSILKFDGFLKIYPVKFEENDLPELSENEILELLKLTPYQHFTQPPARYSEATLIKELEKNGIGRPSTYAPTLSTIQERNYVQKNEQKKFQPTEIGIAVNDLLVEHFPDIVDTRFTADMEQNLDKIAEGKEKWVPVIQNFYRPFSQILEAKYAEIKDRVKIEEKTDKVCPECGKPIAIKFGRFGKFYACTGFPQCRHTEPLEKKEVNTGIKCPKCADGDIVEKRTKKKRVFYGCNKYPACDFALWNKPTGEKCDKCGSMMVEKGKNIACSNKECA</sequence>
<keyword evidence="7 10" id="KW-0799">Topoisomerase</keyword>
<dbReference type="Gene3D" id="2.70.20.10">
    <property type="entry name" value="Topoisomerase I, domain 3"/>
    <property type="match status" value="1"/>
</dbReference>
<dbReference type="PROSITE" id="PS00396">
    <property type="entry name" value="TOPO_IA_1"/>
    <property type="match status" value="1"/>
</dbReference>
<dbReference type="Gene3D" id="1.10.460.10">
    <property type="entry name" value="Topoisomerase I, domain 2"/>
    <property type="match status" value="1"/>
</dbReference>
<dbReference type="GO" id="GO:0003677">
    <property type="term" value="F:DNA binding"/>
    <property type="evidence" value="ECO:0007669"/>
    <property type="project" value="UniProtKB-KW"/>
</dbReference>
<dbReference type="PRINTS" id="PR00417">
    <property type="entry name" value="PRTPISMRASEI"/>
</dbReference>
<evidence type="ECO:0000256" key="8">
    <source>
        <dbReference type="ARBA" id="ARBA00023125"/>
    </source>
</evidence>
<evidence type="ECO:0000256" key="3">
    <source>
        <dbReference type="ARBA" id="ARBA00022723"/>
    </source>
</evidence>
<keyword evidence="8 10" id="KW-0238">DNA-binding</keyword>
<dbReference type="PROSITE" id="PS52039">
    <property type="entry name" value="TOPO_IA_2"/>
    <property type="match status" value="1"/>
</dbReference>
<dbReference type="PANTHER" id="PTHR42785">
    <property type="entry name" value="DNA TOPOISOMERASE, TYPE IA, CORE"/>
    <property type="match status" value="1"/>
</dbReference>
<dbReference type="CDD" id="cd00186">
    <property type="entry name" value="TOP1Ac"/>
    <property type="match status" value="1"/>
</dbReference>
<dbReference type="PANTHER" id="PTHR42785:SF1">
    <property type="entry name" value="DNA TOPOISOMERASE"/>
    <property type="match status" value="1"/>
</dbReference>
<dbReference type="GO" id="GO:0006265">
    <property type="term" value="P:DNA topological change"/>
    <property type="evidence" value="ECO:0007669"/>
    <property type="project" value="UniProtKB-UniRule"/>
</dbReference>
<dbReference type="EMBL" id="MHOD01000001">
    <property type="protein sequence ID" value="OGZ58737.1"/>
    <property type="molecule type" value="Genomic_DNA"/>
</dbReference>
<dbReference type="GO" id="GO:0005694">
    <property type="term" value="C:chromosome"/>
    <property type="evidence" value="ECO:0007669"/>
    <property type="project" value="InterPro"/>
</dbReference>
<evidence type="ECO:0000256" key="7">
    <source>
        <dbReference type="ARBA" id="ARBA00023029"/>
    </source>
</evidence>
<feature type="site" description="Interaction with DNA" evidence="10">
    <location>
        <position position="147"/>
    </location>
</feature>
<dbReference type="PROSITE" id="PS50880">
    <property type="entry name" value="TOPRIM"/>
    <property type="match status" value="1"/>
</dbReference>
<dbReference type="CDD" id="cd03363">
    <property type="entry name" value="TOPRIM_TopoIA_TopoI"/>
    <property type="match status" value="1"/>
</dbReference>
<evidence type="ECO:0000256" key="9">
    <source>
        <dbReference type="ARBA" id="ARBA00023235"/>
    </source>
</evidence>
<protein>
    <recommendedName>
        <fullName evidence="10">DNA topoisomerase 1</fullName>
        <ecNumber evidence="10">5.6.2.1</ecNumber>
    </recommendedName>
    <alternativeName>
        <fullName evidence="10">DNA topoisomerase I</fullName>
    </alternativeName>
</protein>
<dbReference type="Gene3D" id="1.10.290.10">
    <property type="entry name" value="Topoisomerase I, domain 4"/>
    <property type="match status" value="1"/>
</dbReference>
<feature type="site" description="Interaction with DNA" evidence="10">
    <location>
        <position position="138"/>
    </location>
</feature>
<feature type="site" description="Interaction with DNA" evidence="10">
    <location>
        <position position="478"/>
    </location>
</feature>
<evidence type="ECO:0000256" key="1">
    <source>
        <dbReference type="ARBA" id="ARBA00000213"/>
    </source>
</evidence>
<dbReference type="InterPro" id="IPR000380">
    <property type="entry name" value="Topo_IA"/>
</dbReference>
<dbReference type="InterPro" id="IPR013826">
    <property type="entry name" value="Topo_IA_cen_sub3"/>
</dbReference>
<dbReference type="InterPro" id="IPR005733">
    <property type="entry name" value="TopoI_bac-type"/>
</dbReference>
<dbReference type="InterPro" id="IPR003601">
    <property type="entry name" value="Topo_IA_2"/>
</dbReference>
<feature type="site" description="Interaction with DNA" evidence="10">
    <location>
        <position position="142"/>
    </location>
</feature>
<dbReference type="InterPro" id="IPR023405">
    <property type="entry name" value="Topo_IA_core_domain"/>
</dbReference>
<comment type="caution">
    <text evidence="13">The sequence shown here is derived from an EMBL/GenBank/DDBJ whole genome shotgun (WGS) entry which is preliminary data.</text>
</comment>
<feature type="domain" description="Toprim" evidence="11">
    <location>
        <begin position="1"/>
        <end position="112"/>
    </location>
</feature>
<proteinExistence type="inferred from homology"/>
<evidence type="ECO:0000313" key="14">
    <source>
        <dbReference type="Proteomes" id="UP000177932"/>
    </source>
</evidence>
<dbReference type="InterPro" id="IPR023406">
    <property type="entry name" value="Topo_IA_AS"/>
</dbReference>
<keyword evidence="5" id="KW-0862">Zinc</keyword>
<dbReference type="STRING" id="1802158.A2827_00430"/>
<evidence type="ECO:0000313" key="13">
    <source>
        <dbReference type="EMBL" id="OGZ58737.1"/>
    </source>
</evidence>
<dbReference type="InterPro" id="IPR013824">
    <property type="entry name" value="Topo_IA_cen_sub1"/>
</dbReference>
<dbReference type="Gene3D" id="3.30.65.10">
    <property type="entry name" value="Bacterial Topoisomerase I, domain 1"/>
    <property type="match status" value="2"/>
</dbReference>
<comment type="similarity">
    <text evidence="2 10">Belongs to the type IA topoisomerase family.</text>
</comment>
<gene>
    <name evidence="10" type="primary">topA</name>
    <name evidence="13" type="ORF">A2827_00430</name>
</gene>
<dbReference type="NCBIfam" id="TIGR01051">
    <property type="entry name" value="topA_bact"/>
    <property type="match status" value="1"/>
</dbReference>
<feature type="site" description="Interaction with DNA" evidence="10">
    <location>
        <position position="154"/>
    </location>
</feature>
<accession>A0A1G2H8D5</accession>
<dbReference type="SMART" id="SM00493">
    <property type="entry name" value="TOPRIM"/>
    <property type="match status" value="1"/>
</dbReference>
<dbReference type="Pfam" id="PF01396">
    <property type="entry name" value="Zn_ribbon_Top1"/>
    <property type="match status" value="3"/>
</dbReference>
<comment type="subunit">
    <text evidence="10">Monomer.</text>
</comment>
<keyword evidence="9 10" id="KW-0413">Isomerase</keyword>
<dbReference type="InterPro" id="IPR034149">
    <property type="entry name" value="TOPRIM_TopoI"/>
</dbReference>
<dbReference type="HAMAP" id="MF_00952">
    <property type="entry name" value="Topoisom_1_prok"/>
    <property type="match status" value="1"/>
</dbReference>
<dbReference type="InterPro" id="IPR013497">
    <property type="entry name" value="Topo_IA_cen"/>
</dbReference>
<keyword evidence="3" id="KW-0479">Metal-binding</keyword>
<dbReference type="Pfam" id="PF01131">
    <property type="entry name" value="Topoisom_bac"/>
    <property type="match status" value="1"/>
</dbReference>
<feature type="active site" description="O-(5'-phospho-DNA)-tyrosine intermediate" evidence="10">
    <location>
        <position position="294"/>
    </location>
</feature>
<dbReference type="SUPFAM" id="SSF56712">
    <property type="entry name" value="Prokaryotic type I DNA topoisomerase"/>
    <property type="match status" value="1"/>
</dbReference>
<dbReference type="InterPro" id="IPR013498">
    <property type="entry name" value="Topo_IA_Znf"/>
</dbReference>
<feature type="site" description="Interaction with DNA" evidence="10">
    <location>
        <position position="296"/>
    </location>
</feature>
<dbReference type="SMART" id="SM00437">
    <property type="entry name" value="TOP1Ac"/>
    <property type="match status" value="1"/>
</dbReference>
<evidence type="ECO:0000256" key="10">
    <source>
        <dbReference type="HAMAP-Rule" id="MF_00952"/>
    </source>
</evidence>
<dbReference type="AlphaFoldDB" id="A0A1G2H8D5"/>
<feature type="region of interest" description="Interaction with DNA" evidence="10">
    <location>
        <begin position="162"/>
        <end position="167"/>
    </location>
</feature>
<name>A0A1G2H8D5_9BACT</name>
<dbReference type="InterPro" id="IPR028612">
    <property type="entry name" value="Topoisom_1_IA"/>
</dbReference>
<dbReference type="SUPFAM" id="SSF57783">
    <property type="entry name" value="Zinc beta-ribbon"/>
    <property type="match status" value="1"/>
</dbReference>
<comment type="function">
    <text evidence="10">Releases the supercoiling and torsional tension of DNA, which is introduced during the DNA replication and transcription, by transiently cleaving and rejoining one strand of the DNA duplex. Introduces a single-strand break via transesterification at a target site in duplex DNA. The scissile phosphodiester is attacked by the catalytic tyrosine of the enzyme, resulting in the formation of a DNA-(5'-phosphotyrosyl)-enzyme intermediate and the expulsion of a 3'-OH DNA strand. The free DNA strand then undergoes passage around the unbroken strand, thus removing DNA supercoils. Finally, in the religation step, the DNA 3'-OH attacks the covalent intermediate to expel the active-site tyrosine and restore the DNA phosphodiester backbone.</text>
</comment>
<dbReference type="InterPro" id="IPR003602">
    <property type="entry name" value="Topo_IA_DNA-bd_dom"/>
</dbReference>
<evidence type="ECO:0000256" key="2">
    <source>
        <dbReference type="ARBA" id="ARBA00009446"/>
    </source>
</evidence>
<feature type="site" description="Interaction with DNA" evidence="10">
    <location>
        <position position="32"/>
    </location>
</feature>
<dbReference type="EC" id="5.6.2.1" evidence="10"/>
<dbReference type="InterPro" id="IPR006171">
    <property type="entry name" value="TOPRIM_dom"/>
</dbReference>
<keyword evidence="4" id="KW-0863">Zinc-finger</keyword>
<comment type="catalytic activity">
    <reaction evidence="1 10">
        <text>ATP-independent breakage of single-stranded DNA, followed by passage and rejoining.</text>
        <dbReference type="EC" id="5.6.2.1"/>
    </reaction>
</comment>
<dbReference type="GO" id="GO:0008270">
    <property type="term" value="F:zinc ion binding"/>
    <property type="evidence" value="ECO:0007669"/>
    <property type="project" value="UniProtKB-KW"/>
</dbReference>
<evidence type="ECO:0000256" key="6">
    <source>
        <dbReference type="ARBA" id="ARBA00022842"/>
    </source>
</evidence>
<feature type="site" description="Interaction with DNA" evidence="10">
    <location>
        <position position="139"/>
    </location>
</feature>
<dbReference type="InterPro" id="IPR013825">
    <property type="entry name" value="Topo_IA_cen_sub2"/>
</dbReference>
<reference evidence="13 14" key="1">
    <citation type="journal article" date="2016" name="Nat. Commun.">
        <title>Thousands of microbial genomes shed light on interconnected biogeochemical processes in an aquifer system.</title>
        <authorList>
            <person name="Anantharaman K."/>
            <person name="Brown C.T."/>
            <person name="Hug L.A."/>
            <person name="Sharon I."/>
            <person name="Castelle C.J."/>
            <person name="Probst A.J."/>
            <person name="Thomas B.C."/>
            <person name="Singh A."/>
            <person name="Wilkins M.J."/>
            <person name="Karaoz U."/>
            <person name="Brodie E.L."/>
            <person name="Williams K.H."/>
            <person name="Hubbard S.S."/>
            <person name="Banfield J.F."/>
        </authorList>
    </citation>
    <scope>NUCLEOTIDE SEQUENCE [LARGE SCALE GENOMIC DNA]</scope>
</reference>
<evidence type="ECO:0000259" key="11">
    <source>
        <dbReference type="PROSITE" id="PS50880"/>
    </source>
</evidence>
<dbReference type="SMART" id="SM00436">
    <property type="entry name" value="TOP1Bc"/>
    <property type="match status" value="1"/>
</dbReference>
<dbReference type="Gene3D" id="3.40.50.140">
    <property type="match status" value="1"/>
</dbReference>
<feature type="domain" description="Topo IA-type catalytic" evidence="12">
    <location>
        <begin position="128"/>
        <end position="547"/>
    </location>
</feature>
<evidence type="ECO:0000256" key="5">
    <source>
        <dbReference type="ARBA" id="ARBA00022833"/>
    </source>
</evidence>
<evidence type="ECO:0000256" key="4">
    <source>
        <dbReference type="ARBA" id="ARBA00022771"/>
    </source>
</evidence>
<keyword evidence="6" id="KW-0460">Magnesium</keyword>
<organism evidence="13 14">
    <name type="scientific">Candidatus Spechtbacteria bacterium RIFCSPHIGHO2_01_FULL_43_30</name>
    <dbReference type="NCBI Taxonomy" id="1802158"/>
    <lineage>
        <taxon>Bacteria</taxon>
        <taxon>Candidatus Spechtiibacteriota</taxon>
    </lineage>
</organism>
<dbReference type="Pfam" id="PF01751">
    <property type="entry name" value="Toprim"/>
    <property type="match status" value="1"/>
</dbReference>
<dbReference type="Proteomes" id="UP000177932">
    <property type="component" value="Unassembled WGS sequence"/>
</dbReference>
<dbReference type="GO" id="GO:0003917">
    <property type="term" value="F:DNA topoisomerase type I (single strand cut, ATP-independent) activity"/>
    <property type="evidence" value="ECO:0007669"/>
    <property type="project" value="UniProtKB-UniRule"/>
</dbReference>
<evidence type="ECO:0000259" key="12">
    <source>
        <dbReference type="PROSITE" id="PS52039"/>
    </source>
</evidence>